<evidence type="ECO:0000256" key="1">
    <source>
        <dbReference type="ARBA" id="ARBA00009156"/>
    </source>
</evidence>
<evidence type="ECO:0000256" key="4">
    <source>
        <dbReference type="ARBA" id="ARBA00022777"/>
    </source>
</evidence>
<comment type="caution">
    <text evidence="10">The sequence shown here is derived from an EMBL/GenBank/DDBJ whole genome shotgun (WGS) entry which is preliminary data.</text>
</comment>
<dbReference type="SUPFAM" id="SSF53067">
    <property type="entry name" value="Actin-like ATPase domain"/>
    <property type="match status" value="2"/>
</dbReference>
<feature type="domain" description="Carbohydrate kinase FGGY N-terminal" evidence="8">
    <location>
        <begin position="4"/>
        <end position="247"/>
    </location>
</feature>
<dbReference type="InterPro" id="IPR018485">
    <property type="entry name" value="FGGY_C"/>
</dbReference>
<comment type="similarity">
    <text evidence="1 7">Belongs to the FGGY kinase family.</text>
</comment>
<evidence type="ECO:0000313" key="11">
    <source>
        <dbReference type="Proteomes" id="UP000586254"/>
    </source>
</evidence>
<dbReference type="NCBIfam" id="NF000756">
    <property type="entry name" value="PRK00047.1"/>
    <property type="match status" value="1"/>
</dbReference>
<dbReference type="Proteomes" id="UP000586254">
    <property type="component" value="Unassembled WGS sequence"/>
</dbReference>
<evidence type="ECO:0000259" key="9">
    <source>
        <dbReference type="Pfam" id="PF02782"/>
    </source>
</evidence>
<dbReference type="RefSeq" id="WP_180493734.1">
    <property type="nucleotide sequence ID" value="NZ_JACCKS010000017.1"/>
</dbReference>
<proteinExistence type="inferred from homology"/>
<evidence type="ECO:0000256" key="6">
    <source>
        <dbReference type="ARBA" id="ARBA00043149"/>
    </source>
</evidence>
<evidence type="ECO:0000256" key="7">
    <source>
        <dbReference type="RuleBase" id="RU003733"/>
    </source>
</evidence>
<dbReference type="InterPro" id="IPR018483">
    <property type="entry name" value="Carb_kinase_FGGY_CS"/>
</dbReference>
<keyword evidence="3" id="KW-0547">Nucleotide-binding</keyword>
<dbReference type="PANTHER" id="PTHR10196:SF69">
    <property type="entry name" value="GLYCEROL KINASE"/>
    <property type="match status" value="1"/>
</dbReference>
<dbReference type="PANTHER" id="PTHR10196">
    <property type="entry name" value="SUGAR KINASE"/>
    <property type="match status" value="1"/>
</dbReference>
<organism evidence="10 11">
    <name type="scientific">Eubacterium callanderi</name>
    <dbReference type="NCBI Taxonomy" id="53442"/>
    <lineage>
        <taxon>Bacteria</taxon>
        <taxon>Bacillati</taxon>
        <taxon>Bacillota</taxon>
        <taxon>Clostridia</taxon>
        <taxon>Eubacteriales</taxon>
        <taxon>Eubacteriaceae</taxon>
        <taxon>Eubacterium</taxon>
    </lineage>
</organism>
<keyword evidence="2 7" id="KW-0808">Transferase</keyword>
<dbReference type="GO" id="GO:0005524">
    <property type="term" value="F:ATP binding"/>
    <property type="evidence" value="ECO:0007669"/>
    <property type="project" value="UniProtKB-KW"/>
</dbReference>
<keyword evidence="5" id="KW-0067">ATP-binding</keyword>
<dbReference type="GO" id="GO:0004370">
    <property type="term" value="F:glycerol kinase activity"/>
    <property type="evidence" value="ECO:0007669"/>
    <property type="project" value="TreeGrafter"/>
</dbReference>
<sequence>MKQYIMVIDEGTTGTRAIIFDDNFQPIAQSYDEFIQYTPNENMVEHDAMEIYEKSVRMCQNALEKASLSSSDIRCIGITNQRNTALLWDKKTGEPLYHALVWQDSRMGEASNAIRESEFFDELLEVSGKNVTPHLDVLFLKWFLDNVEGAREKVESGEAIFGTIDTWLVWKLTGGKVHATSFSNASSSGCMDIKNEKWFSRLFDYVGVPESVFPKIKSESDDYGMTDVFGVPIPITGVIADQQSALFAQGCTKPGSVKCTNGTGSFLDINIGTTFTTSHGGVDTLIGWKLGDTTTYAVEGFAAVTGSAVQWLRDGVKFIQKSSDIEALAASVEDTNGVYFVPGLIGLITPYQDPFARGLIIGITRGTTEAHIARATLEAIAFRIKDILNIVVDQGIEISEIKIDGGASENNLLAQMIADYCNASVLRPESVEATSLGAALMAAMYMGDITLDEVERVTASDAVFTPNIDSRRREEEYKIWKEAVTRSLNWIKH</sequence>
<dbReference type="EMBL" id="JACCKS010000017">
    <property type="protein sequence ID" value="NZA39182.1"/>
    <property type="molecule type" value="Genomic_DNA"/>
</dbReference>
<dbReference type="Gene3D" id="3.30.420.40">
    <property type="match status" value="2"/>
</dbReference>
<name>A0A853JRG6_9FIRM</name>
<dbReference type="InterPro" id="IPR018484">
    <property type="entry name" value="FGGY_N"/>
</dbReference>
<evidence type="ECO:0000259" key="8">
    <source>
        <dbReference type="Pfam" id="PF00370"/>
    </source>
</evidence>
<evidence type="ECO:0000256" key="5">
    <source>
        <dbReference type="ARBA" id="ARBA00022840"/>
    </source>
</evidence>
<dbReference type="CDD" id="cd07769">
    <property type="entry name" value="ASKHA_NBD_FGGY_GK"/>
    <property type="match status" value="1"/>
</dbReference>
<reference evidence="10 11" key="1">
    <citation type="submission" date="2020-07" db="EMBL/GenBank/DDBJ databases">
        <title>Organ Donor 1.</title>
        <authorList>
            <person name="Marsh A.J."/>
            <person name="Azcarate-Peril M.A."/>
        </authorList>
    </citation>
    <scope>NUCLEOTIDE SEQUENCE [LARGE SCALE GENOMIC DNA]</scope>
    <source>
        <strain evidence="10 11">AMC0717</strain>
    </source>
</reference>
<dbReference type="Pfam" id="PF00370">
    <property type="entry name" value="FGGY_N"/>
    <property type="match status" value="1"/>
</dbReference>
<dbReference type="Pfam" id="PF02782">
    <property type="entry name" value="FGGY_C"/>
    <property type="match status" value="1"/>
</dbReference>
<dbReference type="PROSITE" id="PS00445">
    <property type="entry name" value="FGGY_KINASES_2"/>
    <property type="match status" value="1"/>
</dbReference>
<dbReference type="InterPro" id="IPR043129">
    <property type="entry name" value="ATPase_NBD"/>
</dbReference>
<accession>A0A853JRG6</accession>
<evidence type="ECO:0000256" key="2">
    <source>
        <dbReference type="ARBA" id="ARBA00022679"/>
    </source>
</evidence>
<protein>
    <recommendedName>
        <fullName evidence="6">ATP:glycerol 3-phosphotransferase</fullName>
    </recommendedName>
</protein>
<dbReference type="PIRSF" id="PIRSF000538">
    <property type="entry name" value="GlpK"/>
    <property type="match status" value="1"/>
</dbReference>
<evidence type="ECO:0000313" key="10">
    <source>
        <dbReference type="EMBL" id="NZA39182.1"/>
    </source>
</evidence>
<gene>
    <name evidence="10" type="primary">glpK</name>
    <name evidence="10" type="ORF">H0N91_13865</name>
</gene>
<dbReference type="AlphaFoldDB" id="A0A853JRG6"/>
<dbReference type="GO" id="GO:0006071">
    <property type="term" value="P:glycerol metabolic process"/>
    <property type="evidence" value="ECO:0007669"/>
    <property type="project" value="TreeGrafter"/>
</dbReference>
<dbReference type="InterPro" id="IPR000577">
    <property type="entry name" value="Carb_kinase_FGGY"/>
</dbReference>
<dbReference type="GO" id="GO:0005829">
    <property type="term" value="C:cytosol"/>
    <property type="evidence" value="ECO:0007669"/>
    <property type="project" value="TreeGrafter"/>
</dbReference>
<feature type="domain" description="Carbohydrate kinase FGGY C-terminal" evidence="9">
    <location>
        <begin position="258"/>
        <end position="444"/>
    </location>
</feature>
<evidence type="ECO:0000256" key="3">
    <source>
        <dbReference type="ARBA" id="ARBA00022741"/>
    </source>
</evidence>
<keyword evidence="4 7" id="KW-0418">Kinase</keyword>